<accession>A0A820KGL2</accession>
<dbReference type="InterPro" id="IPR035999">
    <property type="entry name" value="Sec7_dom_sf"/>
</dbReference>
<dbReference type="SUPFAM" id="SSF48425">
    <property type="entry name" value="Sec7 domain"/>
    <property type="match status" value="1"/>
</dbReference>
<comment type="caution">
    <text evidence="2">The sequence shown here is derived from an EMBL/GenBank/DDBJ whole genome shotgun (WGS) entry which is preliminary data.</text>
</comment>
<gene>
    <name evidence="2" type="ORF">OXD698_LOCUS48390</name>
</gene>
<sequence length="151" mass="17453">MRVDEALRIYLSEFRLPGEAPLISALLEHFAARWRECNNFQLANNDAAFGLSYACIMLNTDQHNTNVRRQSSPMTVEDFKRNLSKMNNNENFDDGMLTEIYNAIKSDEILLPAEHTGRVRESYLWKLMLKRTVTTGEKFLHVPTGAYNHDI</sequence>
<dbReference type="InterPro" id="IPR023394">
    <property type="entry name" value="Sec7_C_sf"/>
</dbReference>
<name>A0A820KGL2_9BILA</name>
<dbReference type="PANTHER" id="PTHR10663:SF388">
    <property type="entry name" value="GOLGI-SPECIFIC BREFELDIN A-RESISTANCE GUANINE NUCLEOTIDE EXCHANGE FACTOR 1"/>
    <property type="match status" value="1"/>
</dbReference>
<dbReference type="PANTHER" id="PTHR10663">
    <property type="entry name" value="GUANYL-NUCLEOTIDE EXCHANGE FACTOR"/>
    <property type="match status" value="1"/>
</dbReference>
<dbReference type="GO" id="GO:0016192">
    <property type="term" value="P:vesicle-mediated transport"/>
    <property type="evidence" value="ECO:0007669"/>
    <property type="project" value="UniProtKB-ARBA"/>
</dbReference>
<feature type="non-terminal residue" evidence="2">
    <location>
        <position position="1"/>
    </location>
</feature>
<dbReference type="InterPro" id="IPR000904">
    <property type="entry name" value="Sec7_dom"/>
</dbReference>
<evidence type="ECO:0000313" key="2">
    <source>
        <dbReference type="EMBL" id="CAF4343903.1"/>
    </source>
</evidence>
<dbReference type="PROSITE" id="PS50190">
    <property type="entry name" value="SEC7"/>
    <property type="match status" value="1"/>
</dbReference>
<dbReference type="EMBL" id="CAJOAZ010020198">
    <property type="protein sequence ID" value="CAF4343903.1"/>
    <property type="molecule type" value="Genomic_DNA"/>
</dbReference>
<dbReference type="Proteomes" id="UP000663844">
    <property type="component" value="Unassembled WGS sequence"/>
</dbReference>
<organism evidence="2 3">
    <name type="scientific">Adineta steineri</name>
    <dbReference type="NCBI Taxonomy" id="433720"/>
    <lineage>
        <taxon>Eukaryota</taxon>
        <taxon>Metazoa</taxon>
        <taxon>Spiralia</taxon>
        <taxon>Gnathifera</taxon>
        <taxon>Rotifera</taxon>
        <taxon>Eurotatoria</taxon>
        <taxon>Bdelloidea</taxon>
        <taxon>Adinetida</taxon>
        <taxon>Adinetidae</taxon>
        <taxon>Adineta</taxon>
    </lineage>
</organism>
<dbReference type="GO" id="GO:0032012">
    <property type="term" value="P:regulation of ARF protein signal transduction"/>
    <property type="evidence" value="ECO:0007669"/>
    <property type="project" value="InterPro"/>
</dbReference>
<dbReference type="GO" id="GO:0012505">
    <property type="term" value="C:endomembrane system"/>
    <property type="evidence" value="ECO:0007669"/>
    <property type="project" value="UniProtKB-ARBA"/>
</dbReference>
<dbReference type="GO" id="GO:0005085">
    <property type="term" value="F:guanyl-nucleotide exchange factor activity"/>
    <property type="evidence" value="ECO:0007669"/>
    <property type="project" value="InterPro"/>
</dbReference>
<protein>
    <recommendedName>
        <fullName evidence="1">SEC7 domain-containing protein</fullName>
    </recommendedName>
</protein>
<evidence type="ECO:0000313" key="3">
    <source>
        <dbReference type="Proteomes" id="UP000663844"/>
    </source>
</evidence>
<reference evidence="2" key="1">
    <citation type="submission" date="2021-02" db="EMBL/GenBank/DDBJ databases">
        <authorList>
            <person name="Nowell W R."/>
        </authorList>
    </citation>
    <scope>NUCLEOTIDE SEQUENCE</scope>
</reference>
<proteinExistence type="predicted"/>
<dbReference type="AlphaFoldDB" id="A0A820KGL2"/>
<dbReference type="GO" id="GO:0005737">
    <property type="term" value="C:cytoplasm"/>
    <property type="evidence" value="ECO:0007669"/>
    <property type="project" value="UniProtKB-ARBA"/>
</dbReference>
<evidence type="ECO:0000259" key="1">
    <source>
        <dbReference type="PROSITE" id="PS50190"/>
    </source>
</evidence>
<dbReference type="Gene3D" id="1.10.1000.11">
    <property type="entry name" value="Arf Nucleotide-binding Site Opener,domain 2"/>
    <property type="match status" value="1"/>
</dbReference>
<dbReference type="Pfam" id="PF01369">
    <property type="entry name" value="Sec7"/>
    <property type="match status" value="1"/>
</dbReference>
<feature type="domain" description="SEC7" evidence="1">
    <location>
        <begin position="1"/>
        <end position="107"/>
    </location>
</feature>
<dbReference type="SMART" id="SM00222">
    <property type="entry name" value="Sec7"/>
    <property type="match status" value="1"/>
</dbReference>